<dbReference type="InParanoid" id="A0A0C3BAG1"/>
<name>A0A0C3BAG1_PILCF</name>
<dbReference type="InterPro" id="IPR011009">
    <property type="entry name" value="Kinase-like_dom_sf"/>
</dbReference>
<protein>
    <recommendedName>
        <fullName evidence="3">Protein kinase domain-containing protein</fullName>
    </recommendedName>
</protein>
<dbReference type="STRING" id="765440.A0A0C3BAG1"/>
<dbReference type="HOGENOM" id="CLU_2513437_0_0_1"/>
<proteinExistence type="predicted"/>
<accession>A0A0C3BAG1</accession>
<evidence type="ECO:0008006" key="3">
    <source>
        <dbReference type="Google" id="ProtNLM"/>
    </source>
</evidence>
<keyword evidence="2" id="KW-1185">Reference proteome</keyword>
<reference evidence="2" key="2">
    <citation type="submission" date="2015-01" db="EMBL/GenBank/DDBJ databases">
        <title>Evolutionary Origins and Diversification of the Mycorrhizal Mutualists.</title>
        <authorList>
            <consortium name="DOE Joint Genome Institute"/>
            <consortium name="Mycorrhizal Genomics Consortium"/>
            <person name="Kohler A."/>
            <person name="Kuo A."/>
            <person name="Nagy L.G."/>
            <person name="Floudas D."/>
            <person name="Copeland A."/>
            <person name="Barry K.W."/>
            <person name="Cichocki N."/>
            <person name="Veneault-Fourrey C."/>
            <person name="LaButti K."/>
            <person name="Lindquist E.A."/>
            <person name="Lipzen A."/>
            <person name="Lundell T."/>
            <person name="Morin E."/>
            <person name="Murat C."/>
            <person name="Riley R."/>
            <person name="Ohm R."/>
            <person name="Sun H."/>
            <person name="Tunlid A."/>
            <person name="Henrissat B."/>
            <person name="Grigoriev I.V."/>
            <person name="Hibbett D.S."/>
            <person name="Martin F."/>
        </authorList>
    </citation>
    <scope>NUCLEOTIDE SEQUENCE [LARGE SCALE GENOMIC DNA]</scope>
    <source>
        <strain evidence="2">F 1598</strain>
    </source>
</reference>
<evidence type="ECO:0000313" key="2">
    <source>
        <dbReference type="Proteomes" id="UP000054166"/>
    </source>
</evidence>
<dbReference type="AlphaFoldDB" id="A0A0C3BAG1"/>
<dbReference type="EMBL" id="KN832991">
    <property type="protein sequence ID" value="KIM83278.1"/>
    <property type="molecule type" value="Genomic_DNA"/>
</dbReference>
<gene>
    <name evidence="1" type="ORF">PILCRDRAFT_783505</name>
</gene>
<dbReference type="SUPFAM" id="SSF56112">
    <property type="entry name" value="Protein kinase-like (PK-like)"/>
    <property type="match status" value="1"/>
</dbReference>
<organism evidence="1 2">
    <name type="scientific">Piloderma croceum (strain F 1598)</name>
    <dbReference type="NCBI Taxonomy" id="765440"/>
    <lineage>
        <taxon>Eukaryota</taxon>
        <taxon>Fungi</taxon>
        <taxon>Dikarya</taxon>
        <taxon>Basidiomycota</taxon>
        <taxon>Agaricomycotina</taxon>
        <taxon>Agaricomycetes</taxon>
        <taxon>Agaricomycetidae</taxon>
        <taxon>Atheliales</taxon>
        <taxon>Atheliaceae</taxon>
        <taxon>Piloderma</taxon>
    </lineage>
</organism>
<reference evidence="1 2" key="1">
    <citation type="submission" date="2014-04" db="EMBL/GenBank/DDBJ databases">
        <authorList>
            <consortium name="DOE Joint Genome Institute"/>
            <person name="Kuo A."/>
            <person name="Tarkka M."/>
            <person name="Buscot F."/>
            <person name="Kohler A."/>
            <person name="Nagy L.G."/>
            <person name="Floudas D."/>
            <person name="Copeland A."/>
            <person name="Barry K.W."/>
            <person name="Cichocki N."/>
            <person name="Veneault-Fourrey C."/>
            <person name="LaButti K."/>
            <person name="Lindquist E.A."/>
            <person name="Lipzen A."/>
            <person name="Lundell T."/>
            <person name="Morin E."/>
            <person name="Murat C."/>
            <person name="Sun H."/>
            <person name="Tunlid A."/>
            <person name="Henrissat B."/>
            <person name="Grigoriev I.V."/>
            <person name="Hibbett D.S."/>
            <person name="Martin F."/>
            <person name="Nordberg H.P."/>
            <person name="Cantor M.N."/>
            <person name="Hua S.X."/>
        </authorList>
    </citation>
    <scope>NUCLEOTIDE SEQUENCE [LARGE SCALE GENOMIC DNA]</scope>
    <source>
        <strain evidence="1 2">F 1598</strain>
    </source>
</reference>
<sequence>MDDRQECVSLLFRFHEAGWNHGSVALRNILMQPGPLSVWPLLRGTNNTSSFRLIDFGRSSKCTSETMAMEEMEAYKALGLATWPY</sequence>
<evidence type="ECO:0000313" key="1">
    <source>
        <dbReference type="EMBL" id="KIM83278.1"/>
    </source>
</evidence>
<dbReference type="Proteomes" id="UP000054166">
    <property type="component" value="Unassembled WGS sequence"/>
</dbReference>
<dbReference type="OrthoDB" id="5327923at2759"/>